<proteinExistence type="predicted"/>
<protein>
    <submittedName>
        <fullName evidence="1">Uncharacterized protein</fullName>
    </submittedName>
</protein>
<comment type="caution">
    <text evidence="1">The sequence shown here is derived from an EMBL/GenBank/DDBJ whole genome shotgun (WGS) entry which is preliminary data.</text>
</comment>
<evidence type="ECO:0000313" key="1">
    <source>
        <dbReference type="EMBL" id="KAG5165815.1"/>
    </source>
</evidence>
<dbReference type="EMBL" id="JAFIQS010000009">
    <property type="protein sequence ID" value="KAG5165815.1"/>
    <property type="molecule type" value="Genomic_DNA"/>
</dbReference>
<reference evidence="1" key="1">
    <citation type="submission" date="2021-02" db="EMBL/GenBank/DDBJ databases">
        <title>Psilocybe cubensis genome.</title>
        <authorList>
            <person name="Mckernan K.J."/>
            <person name="Crawford S."/>
            <person name="Trippe A."/>
            <person name="Kane L.T."/>
            <person name="Mclaughlin S."/>
        </authorList>
    </citation>
    <scope>NUCLEOTIDE SEQUENCE [LARGE SCALE GENOMIC DNA]</scope>
    <source>
        <strain evidence="1">MGC-MH-2018</strain>
    </source>
</reference>
<gene>
    <name evidence="1" type="ORF">JR316_009401</name>
</gene>
<organism evidence="1">
    <name type="scientific">Psilocybe cubensis</name>
    <name type="common">Psychedelic mushroom</name>
    <name type="synonym">Stropharia cubensis</name>
    <dbReference type="NCBI Taxonomy" id="181762"/>
    <lineage>
        <taxon>Eukaryota</taxon>
        <taxon>Fungi</taxon>
        <taxon>Dikarya</taxon>
        <taxon>Basidiomycota</taxon>
        <taxon>Agaricomycotina</taxon>
        <taxon>Agaricomycetes</taxon>
        <taxon>Agaricomycetidae</taxon>
        <taxon>Agaricales</taxon>
        <taxon>Agaricineae</taxon>
        <taxon>Strophariaceae</taxon>
        <taxon>Psilocybe</taxon>
    </lineage>
</organism>
<sequence length="226" mass="24899">MKQPSYLESAPNAVQALYSYFNVRDTPTPTGSALGPTFDMYVVRDARMPTHLLAATQSDQDPDNTTPLMLPIDLTLFERGFRTDLNVPPAAPGSIAPIPRSLTVGDSQVLYVNLPVVPIRVPHVPSLALLLLFAMGLETNHNLLAWKLLPVDVVGEFPNAAAMSTILSRRSHAEVDTFHRHNHGLWKNILALALSNSRMIQAVQTALHVTNEARRLQLRTKLAQQS</sequence>
<dbReference type="AlphaFoldDB" id="A0A8H8CI36"/>
<accession>A0A8H8CI36</accession>
<dbReference type="OrthoDB" id="2802364at2759"/>
<name>A0A8H8CI36_PSICU</name>